<reference evidence="1 2" key="1">
    <citation type="journal article" date="2015" name="Genome Announc.">
        <title>Expanding the biotechnology potential of lactobacilli through comparative genomics of 213 strains and associated genera.</title>
        <authorList>
            <person name="Sun Z."/>
            <person name="Harris H.M."/>
            <person name="McCann A."/>
            <person name="Guo C."/>
            <person name="Argimon S."/>
            <person name="Zhang W."/>
            <person name="Yang X."/>
            <person name="Jeffery I.B."/>
            <person name="Cooney J.C."/>
            <person name="Kagawa T.F."/>
            <person name="Liu W."/>
            <person name="Song Y."/>
            <person name="Salvetti E."/>
            <person name="Wrobel A."/>
            <person name="Rasinkangas P."/>
            <person name="Parkhill J."/>
            <person name="Rea M.C."/>
            <person name="O'Sullivan O."/>
            <person name="Ritari J."/>
            <person name="Douillard F.P."/>
            <person name="Paul Ross R."/>
            <person name="Yang R."/>
            <person name="Briner A.E."/>
            <person name="Felis G.E."/>
            <person name="de Vos W.M."/>
            <person name="Barrangou R."/>
            <person name="Klaenhammer T.R."/>
            <person name="Caufield P.W."/>
            <person name="Cui Y."/>
            <person name="Zhang H."/>
            <person name="O'Toole P.W."/>
        </authorList>
    </citation>
    <scope>NUCLEOTIDE SEQUENCE [LARGE SCALE GENOMIC DNA]</scope>
    <source>
        <strain evidence="1 2">DSM 16381</strain>
    </source>
</reference>
<dbReference type="EMBL" id="AZFS01000059">
    <property type="protein sequence ID" value="KRL94437.1"/>
    <property type="molecule type" value="Genomic_DNA"/>
</dbReference>
<evidence type="ECO:0000313" key="2">
    <source>
        <dbReference type="Proteomes" id="UP000051580"/>
    </source>
</evidence>
<evidence type="ECO:0000313" key="1">
    <source>
        <dbReference type="EMBL" id="KRL94437.1"/>
    </source>
</evidence>
<proteinExistence type="predicted"/>
<comment type="caution">
    <text evidence="1">The sequence shown here is derived from an EMBL/GenBank/DDBJ whole genome shotgun (WGS) entry which is preliminary data.</text>
</comment>
<sequence length="50" mass="5569">MTILTGLAVIFTVTDGLILEKTGKKLTMAHKSMTFGWATVRVACQYNLFF</sequence>
<keyword evidence="2" id="KW-1185">Reference proteome</keyword>
<protein>
    <submittedName>
        <fullName evidence="1">Uncharacterized protein</fullName>
    </submittedName>
</protein>
<dbReference type="AlphaFoldDB" id="A0A0R1UU23"/>
<name>A0A0R1UU23_9LACO</name>
<dbReference type="RefSeq" id="WP_157059869.1">
    <property type="nucleotide sequence ID" value="NZ_AZFS01000059.1"/>
</dbReference>
<dbReference type="PATRIC" id="fig|1423753.3.peg.613"/>
<accession>A0A0R1UU23</accession>
<gene>
    <name evidence="1" type="ORF">FD28_GL000589</name>
</gene>
<dbReference type="Proteomes" id="UP000051580">
    <property type="component" value="Unassembled WGS sequence"/>
</dbReference>
<organism evidence="1 2">
    <name type="scientific">Levilactobacillus hammesii DSM 16381</name>
    <dbReference type="NCBI Taxonomy" id="1423753"/>
    <lineage>
        <taxon>Bacteria</taxon>
        <taxon>Bacillati</taxon>
        <taxon>Bacillota</taxon>
        <taxon>Bacilli</taxon>
        <taxon>Lactobacillales</taxon>
        <taxon>Lactobacillaceae</taxon>
        <taxon>Levilactobacillus</taxon>
    </lineage>
</organism>